<dbReference type="FunFam" id="3.30.465.10:FF:000023">
    <property type="entry name" value="Magnesium and cobalt transporter"/>
    <property type="match status" value="1"/>
</dbReference>
<keyword evidence="7 9" id="KW-0472">Membrane</keyword>
<evidence type="ECO:0000256" key="10">
    <source>
        <dbReference type="SAM" id="Phobius"/>
    </source>
</evidence>
<feature type="transmembrane region" description="Helical" evidence="10">
    <location>
        <begin position="6"/>
        <end position="24"/>
    </location>
</feature>
<evidence type="ECO:0000313" key="14">
    <source>
        <dbReference type="Proteomes" id="UP000279384"/>
    </source>
</evidence>
<dbReference type="Proteomes" id="UP000279384">
    <property type="component" value="Unassembled WGS sequence"/>
</dbReference>
<dbReference type="InterPro" id="IPR002550">
    <property type="entry name" value="CNNM"/>
</dbReference>
<evidence type="ECO:0000313" key="13">
    <source>
        <dbReference type="EMBL" id="RKQ55473.1"/>
    </source>
</evidence>
<keyword evidence="5 9" id="KW-1133">Transmembrane helix</keyword>
<feature type="transmembrane region" description="Helical" evidence="10">
    <location>
        <begin position="99"/>
        <end position="119"/>
    </location>
</feature>
<protein>
    <submittedName>
        <fullName evidence="13">Putative hemolysin</fullName>
    </submittedName>
</protein>
<dbReference type="SMART" id="SM00116">
    <property type="entry name" value="CBS"/>
    <property type="match status" value="2"/>
</dbReference>
<reference evidence="13 14" key="1">
    <citation type="submission" date="2018-10" db="EMBL/GenBank/DDBJ databases">
        <title>Genomic Encyclopedia of Type Strains, Phase IV (KMG-IV): sequencing the most valuable type-strain genomes for metagenomic binning, comparative biology and taxonomic classification.</title>
        <authorList>
            <person name="Goeker M."/>
        </authorList>
    </citation>
    <scope>NUCLEOTIDE SEQUENCE [LARGE SCALE GENOMIC DNA]</scope>
    <source>
        <strain evidence="13 14">DSM 3303</strain>
    </source>
</reference>
<feature type="domain" description="CNNM transmembrane" evidence="12">
    <location>
        <begin position="1"/>
        <end position="196"/>
    </location>
</feature>
<evidence type="ECO:0000256" key="9">
    <source>
        <dbReference type="PROSITE-ProRule" id="PRU01193"/>
    </source>
</evidence>
<dbReference type="SMART" id="SM01091">
    <property type="entry name" value="CorC_HlyC"/>
    <property type="match status" value="1"/>
</dbReference>
<evidence type="ECO:0000256" key="8">
    <source>
        <dbReference type="PROSITE-ProRule" id="PRU00703"/>
    </source>
</evidence>
<evidence type="ECO:0000256" key="4">
    <source>
        <dbReference type="ARBA" id="ARBA00022737"/>
    </source>
</evidence>
<evidence type="ECO:0000259" key="12">
    <source>
        <dbReference type="PROSITE" id="PS51846"/>
    </source>
</evidence>
<proteinExistence type="predicted"/>
<dbReference type="SUPFAM" id="SSF54631">
    <property type="entry name" value="CBS-domain pair"/>
    <property type="match status" value="1"/>
</dbReference>
<name>A0A495B4M1_VOGIN</name>
<keyword evidence="6 8" id="KW-0129">CBS domain</keyword>
<dbReference type="InterPro" id="IPR000644">
    <property type="entry name" value="CBS_dom"/>
</dbReference>
<dbReference type="InterPro" id="IPR036318">
    <property type="entry name" value="FAD-bd_PCMH-like_sf"/>
</dbReference>
<dbReference type="SUPFAM" id="SSF56176">
    <property type="entry name" value="FAD-binding/transporter-associated domain-like"/>
    <property type="match status" value="1"/>
</dbReference>
<comment type="caution">
    <text evidence="13">The sequence shown here is derived from an EMBL/GenBank/DDBJ whole genome shotgun (WGS) entry which is preliminary data.</text>
</comment>
<sequence length="434" mass="48296">MDIFIIFVLFFLNGIFAMAEIAIVSSRKVRLQQWAEEGHRGAIAALKLADEPTRFLSTIQIGITLIGILSGAFGEAAIADRLIPYFASVPLLADIARPLALGITVLLITYFSLIIGELVPKRIGMQNPEVLATVLAPPMLLLARATRPLVRFLSLSTETVLRVLGIKKPKEPSITEEEIKVLMEQGAEEGIFERAEQELVENIFSLDEKKVVSIMTQRKDIIALDIDDPLEDNLRIIKQSVFTRYPVCKGGFENVLGMIQAKDLLHRLLDDKSVTLTELVRPPLYVPEAISPMQLLEQFKRTRNHTALVVDEYGEIEGLVSINDVMEAIVGDLPTEASDSDEEIVQRDDGSWLVDGMMSLDDFKEHFDLDMIEGEETGDFQTVAGFVIYMLGRVPVTADRVEWGGFTFEVVDMDRTRVDKLLVTAPPPDATPEA</sequence>
<evidence type="ECO:0000256" key="3">
    <source>
        <dbReference type="ARBA" id="ARBA00022692"/>
    </source>
</evidence>
<dbReference type="Gene3D" id="3.10.580.10">
    <property type="entry name" value="CBS-domain"/>
    <property type="match status" value="1"/>
</dbReference>
<dbReference type="Pfam" id="PF03471">
    <property type="entry name" value="CorC_HlyC"/>
    <property type="match status" value="1"/>
</dbReference>
<dbReference type="CDD" id="cd04590">
    <property type="entry name" value="CBS_pair_CorC_HlyC_assoc"/>
    <property type="match status" value="1"/>
</dbReference>
<dbReference type="PROSITE" id="PS51846">
    <property type="entry name" value="CNNM"/>
    <property type="match status" value="1"/>
</dbReference>
<gene>
    <name evidence="13" type="ORF">C8E02_2851</name>
</gene>
<evidence type="ECO:0000259" key="11">
    <source>
        <dbReference type="PROSITE" id="PS51371"/>
    </source>
</evidence>
<dbReference type="RefSeq" id="WP_120811652.1">
    <property type="nucleotide sequence ID" value="NZ_RBID01000017.1"/>
</dbReference>
<dbReference type="PROSITE" id="PS51371">
    <property type="entry name" value="CBS"/>
    <property type="match status" value="2"/>
</dbReference>
<dbReference type="InterPro" id="IPR051676">
    <property type="entry name" value="UPF0053_domain"/>
</dbReference>
<dbReference type="InterPro" id="IPR044751">
    <property type="entry name" value="Ion_transp-like_CBS"/>
</dbReference>
<evidence type="ECO:0000256" key="5">
    <source>
        <dbReference type="ARBA" id="ARBA00022989"/>
    </source>
</evidence>
<dbReference type="GO" id="GO:0005886">
    <property type="term" value="C:plasma membrane"/>
    <property type="evidence" value="ECO:0007669"/>
    <property type="project" value="UniProtKB-SubCell"/>
</dbReference>
<keyword evidence="4" id="KW-0677">Repeat</keyword>
<accession>A0A495B4M1</accession>
<evidence type="ECO:0000256" key="1">
    <source>
        <dbReference type="ARBA" id="ARBA00004651"/>
    </source>
</evidence>
<evidence type="ECO:0000256" key="2">
    <source>
        <dbReference type="ARBA" id="ARBA00022475"/>
    </source>
</evidence>
<dbReference type="InterPro" id="IPR005170">
    <property type="entry name" value="Transptr-assoc_dom"/>
</dbReference>
<dbReference type="Gene3D" id="3.30.465.10">
    <property type="match status" value="1"/>
</dbReference>
<dbReference type="GO" id="GO:0050660">
    <property type="term" value="F:flavin adenine dinucleotide binding"/>
    <property type="evidence" value="ECO:0007669"/>
    <property type="project" value="InterPro"/>
</dbReference>
<comment type="subcellular location">
    <subcellularLocation>
        <location evidence="1">Cell membrane</location>
        <topology evidence="1">Multi-pass membrane protein</topology>
    </subcellularLocation>
</comment>
<dbReference type="Pfam" id="PF01595">
    <property type="entry name" value="CNNM"/>
    <property type="match status" value="1"/>
</dbReference>
<keyword evidence="2" id="KW-1003">Cell membrane</keyword>
<dbReference type="FunFam" id="3.10.580.10:FF:000002">
    <property type="entry name" value="Magnesium/cobalt efflux protein CorC"/>
    <property type="match status" value="1"/>
</dbReference>
<dbReference type="Pfam" id="PF00571">
    <property type="entry name" value="CBS"/>
    <property type="match status" value="2"/>
</dbReference>
<feature type="domain" description="CBS" evidence="11">
    <location>
        <begin position="279"/>
        <end position="335"/>
    </location>
</feature>
<keyword evidence="3 9" id="KW-0812">Transmembrane</keyword>
<feature type="domain" description="CBS" evidence="11">
    <location>
        <begin position="215"/>
        <end position="274"/>
    </location>
</feature>
<feature type="transmembrane region" description="Helical" evidence="10">
    <location>
        <begin position="55"/>
        <end position="79"/>
    </location>
</feature>
<organism evidence="13 14">
    <name type="scientific">Vogesella indigofera</name>
    <name type="common">Pseudomonas indigofera</name>
    <dbReference type="NCBI Taxonomy" id="45465"/>
    <lineage>
        <taxon>Bacteria</taxon>
        <taxon>Pseudomonadati</taxon>
        <taxon>Pseudomonadota</taxon>
        <taxon>Betaproteobacteria</taxon>
        <taxon>Neisseriales</taxon>
        <taxon>Chromobacteriaceae</taxon>
        <taxon>Vogesella</taxon>
    </lineage>
</organism>
<dbReference type="InterPro" id="IPR016169">
    <property type="entry name" value="FAD-bd_PCMH_sub2"/>
</dbReference>
<dbReference type="EMBL" id="RBID01000017">
    <property type="protein sequence ID" value="RKQ55473.1"/>
    <property type="molecule type" value="Genomic_DNA"/>
</dbReference>
<dbReference type="AlphaFoldDB" id="A0A495B4M1"/>
<evidence type="ECO:0000256" key="7">
    <source>
        <dbReference type="ARBA" id="ARBA00023136"/>
    </source>
</evidence>
<dbReference type="InterPro" id="IPR046342">
    <property type="entry name" value="CBS_dom_sf"/>
</dbReference>
<dbReference type="PANTHER" id="PTHR43099">
    <property type="entry name" value="UPF0053 PROTEIN YRKA"/>
    <property type="match status" value="1"/>
</dbReference>
<evidence type="ECO:0000256" key="6">
    <source>
        <dbReference type="ARBA" id="ARBA00023122"/>
    </source>
</evidence>
<dbReference type="PANTHER" id="PTHR43099:SF2">
    <property type="entry name" value="UPF0053 PROTEIN YRKA"/>
    <property type="match status" value="1"/>
</dbReference>